<evidence type="ECO:0000256" key="10">
    <source>
        <dbReference type="ARBA" id="ARBA00044906"/>
    </source>
</evidence>
<keyword evidence="6" id="KW-0963">Cytoplasm</keyword>
<evidence type="ECO:0000256" key="9">
    <source>
        <dbReference type="ARBA" id="ARBA00023277"/>
    </source>
</evidence>
<evidence type="ECO:0000313" key="12">
    <source>
        <dbReference type="Proteomes" id="UP000186922"/>
    </source>
</evidence>
<dbReference type="SMART" id="SM01130">
    <property type="entry name" value="DHDPS"/>
    <property type="match status" value="1"/>
</dbReference>
<evidence type="ECO:0000256" key="4">
    <source>
        <dbReference type="ARBA" id="ARBA00011881"/>
    </source>
</evidence>
<evidence type="ECO:0000256" key="2">
    <source>
        <dbReference type="ARBA" id="ARBA00004878"/>
    </source>
</evidence>
<keyword evidence="9" id="KW-0119">Carbohydrate metabolism</keyword>
<evidence type="ECO:0000256" key="8">
    <source>
        <dbReference type="ARBA" id="ARBA00023270"/>
    </source>
</evidence>
<comment type="catalytic activity">
    <reaction evidence="10">
        <text>aceneuramate = aldehydo-N-acetyl-D-mannosamine + pyruvate</text>
        <dbReference type="Rhea" id="RHEA:23296"/>
        <dbReference type="ChEBI" id="CHEBI:15361"/>
        <dbReference type="ChEBI" id="CHEBI:17122"/>
        <dbReference type="ChEBI" id="CHEBI:173083"/>
        <dbReference type="EC" id="4.1.3.3"/>
    </reaction>
</comment>
<sequence>MACGLRFPSLSSNSFLRFILDAPISAWKHSAAQPIHRAGYLRYSRRHASSSALSRFDVKGCFVATYTPMHHNGDINPDAVPRYAHHLLHNGAAGVFVNGTAGEGLMMTVAERKKMAEAWISCCKERIKIIVHCGALSLREAQELADHAQQKGADAISAVPSFYFSPRTPVDLVRNLKPIAAAAPKTPFLYYHIPRLTHVDIDMSSFLKAAKTEIPSLAGMKYSGFDVAGALKCYIDHGEEFEILWGRDDVMLSGLAVGFESFIGGSYSFTGAIAERIIKAFEAGDMSGALVEQKRLKRIMDLALGFGDQVTTFKALTSMVTIPLGPTRAPLKTFTSEETSTLRKALEKEGCFEWMAKAA</sequence>
<dbReference type="Pfam" id="PF00701">
    <property type="entry name" value="DHDPS"/>
    <property type="match status" value="1"/>
</dbReference>
<name>A0A1D1W6I8_RAMVA</name>
<evidence type="ECO:0000256" key="5">
    <source>
        <dbReference type="ARBA" id="ARBA00012911"/>
    </source>
</evidence>
<dbReference type="SUPFAM" id="SSF51569">
    <property type="entry name" value="Aldolase"/>
    <property type="match status" value="1"/>
</dbReference>
<dbReference type="AlphaFoldDB" id="A0A1D1W6I8"/>
<evidence type="ECO:0000256" key="6">
    <source>
        <dbReference type="ARBA" id="ARBA00022490"/>
    </source>
</evidence>
<dbReference type="EMBL" id="BDGG01000014">
    <property type="protein sequence ID" value="GAV07054.1"/>
    <property type="molecule type" value="Genomic_DNA"/>
</dbReference>
<keyword evidence="7" id="KW-0456">Lyase</keyword>
<dbReference type="GO" id="GO:0005737">
    <property type="term" value="C:cytoplasm"/>
    <property type="evidence" value="ECO:0007669"/>
    <property type="project" value="UniProtKB-SubCell"/>
</dbReference>
<accession>A0A1D1W6I8</accession>
<proteinExistence type="inferred from homology"/>
<reference evidence="11 12" key="1">
    <citation type="journal article" date="2016" name="Nat. Commun.">
        <title>Extremotolerant tardigrade genome and improved radiotolerance of human cultured cells by tardigrade-unique protein.</title>
        <authorList>
            <person name="Hashimoto T."/>
            <person name="Horikawa D.D."/>
            <person name="Saito Y."/>
            <person name="Kuwahara H."/>
            <person name="Kozuka-Hata H."/>
            <person name="Shin-I T."/>
            <person name="Minakuchi Y."/>
            <person name="Ohishi K."/>
            <person name="Motoyama A."/>
            <person name="Aizu T."/>
            <person name="Enomoto A."/>
            <person name="Kondo K."/>
            <person name="Tanaka S."/>
            <person name="Hara Y."/>
            <person name="Koshikawa S."/>
            <person name="Sagara H."/>
            <person name="Miura T."/>
            <person name="Yokobori S."/>
            <person name="Miyagawa K."/>
            <person name="Suzuki Y."/>
            <person name="Kubo T."/>
            <person name="Oyama M."/>
            <person name="Kohara Y."/>
            <person name="Fujiyama A."/>
            <person name="Arakawa K."/>
            <person name="Katayama T."/>
            <person name="Toyoda A."/>
            <person name="Kunieda T."/>
        </authorList>
    </citation>
    <scope>NUCLEOTIDE SEQUENCE [LARGE SCALE GENOMIC DNA]</scope>
    <source>
        <strain evidence="11 12">YOKOZUNA-1</strain>
    </source>
</reference>
<evidence type="ECO:0000256" key="7">
    <source>
        <dbReference type="ARBA" id="ARBA00023239"/>
    </source>
</evidence>
<dbReference type="InterPro" id="IPR013785">
    <property type="entry name" value="Aldolase_TIM"/>
</dbReference>
<dbReference type="Proteomes" id="UP000186922">
    <property type="component" value="Unassembled WGS sequence"/>
</dbReference>
<comment type="subcellular location">
    <subcellularLocation>
        <location evidence="1">Cytoplasm</location>
    </subcellularLocation>
</comment>
<gene>
    <name evidence="11" type="primary">RvY_16942</name>
    <name evidence="11" type="synonym">RvY_16942.1</name>
    <name evidence="11" type="ORF">RvY_16942-1</name>
</gene>
<dbReference type="Gene3D" id="3.20.20.70">
    <property type="entry name" value="Aldolase class I"/>
    <property type="match status" value="1"/>
</dbReference>
<dbReference type="PANTHER" id="PTHR12128">
    <property type="entry name" value="DIHYDRODIPICOLINATE SYNTHASE"/>
    <property type="match status" value="1"/>
</dbReference>
<evidence type="ECO:0000256" key="1">
    <source>
        <dbReference type="ARBA" id="ARBA00004496"/>
    </source>
</evidence>
<dbReference type="OrthoDB" id="191315at2759"/>
<comment type="pathway">
    <text evidence="2">Amino-sugar metabolism; N-acetylneuraminate degradation.</text>
</comment>
<protein>
    <recommendedName>
        <fullName evidence="5">N-acetylneuraminate lyase</fullName>
        <ecNumber evidence="5">4.1.3.3</ecNumber>
    </recommendedName>
</protein>
<dbReference type="STRING" id="947166.A0A1D1W6I8"/>
<evidence type="ECO:0000313" key="11">
    <source>
        <dbReference type="EMBL" id="GAV07054.1"/>
    </source>
</evidence>
<dbReference type="PRINTS" id="PR00146">
    <property type="entry name" value="DHPICSNTHASE"/>
</dbReference>
<keyword evidence="12" id="KW-1185">Reference proteome</keyword>
<dbReference type="GO" id="GO:0008747">
    <property type="term" value="F:N-acetylneuraminate lyase activity"/>
    <property type="evidence" value="ECO:0007669"/>
    <property type="project" value="UniProtKB-EC"/>
</dbReference>
<keyword evidence="8" id="KW-0704">Schiff base</keyword>
<comment type="caution">
    <text evidence="11">The sequence shown here is derived from an EMBL/GenBank/DDBJ whole genome shotgun (WGS) entry which is preliminary data.</text>
</comment>
<evidence type="ECO:0000256" key="3">
    <source>
        <dbReference type="ARBA" id="ARBA00006324"/>
    </source>
</evidence>
<organism evidence="11 12">
    <name type="scientific">Ramazzottius varieornatus</name>
    <name type="common">Water bear</name>
    <name type="synonym">Tardigrade</name>
    <dbReference type="NCBI Taxonomy" id="947166"/>
    <lineage>
        <taxon>Eukaryota</taxon>
        <taxon>Metazoa</taxon>
        <taxon>Ecdysozoa</taxon>
        <taxon>Tardigrada</taxon>
        <taxon>Eutardigrada</taxon>
        <taxon>Parachela</taxon>
        <taxon>Hypsibioidea</taxon>
        <taxon>Ramazzottiidae</taxon>
        <taxon>Ramazzottius</taxon>
    </lineage>
</organism>
<comment type="subunit">
    <text evidence="4">Homotetramer.</text>
</comment>
<dbReference type="PANTHER" id="PTHR12128:SF21">
    <property type="entry name" value="N-ACETYLNEURAMINATE LYASE"/>
    <property type="match status" value="1"/>
</dbReference>
<comment type="similarity">
    <text evidence="3">Belongs to the DapA family. NanA subfamily.</text>
</comment>
<dbReference type="EC" id="4.1.3.3" evidence="5"/>
<dbReference type="InterPro" id="IPR002220">
    <property type="entry name" value="DapA-like"/>
</dbReference>